<dbReference type="EMBL" id="GL348715">
    <property type="protein sequence ID" value="EFH61855.1"/>
    <property type="molecule type" value="Genomic_DNA"/>
</dbReference>
<evidence type="ECO:0000313" key="4">
    <source>
        <dbReference type="Proteomes" id="UP000008694"/>
    </source>
</evidence>
<dbReference type="AlphaFoldDB" id="D7L445"/>
<dbReference type="Pfam" id="PF05694">
    <property type="entry name" value="SBP56"/>
    <property type="match status" value="1"/>
</dbReference>
<dbReference type="STRING" id="81972.D7L445"/>
<protein>
    <submittedName>
        <fullName evidence="3">Uncharacterized protein</fullName>
    </submittedName>
</protein>
<dbReference type="PANTHER" id="PTHR23300:SF0">
    <property type="entry name" value="METHANETHIOL OXIDASE"/>
    <property type="match status" value="1"/>
</dbReference>
<evidence type="ECO:0000256" key="2">
    <source>
        <dbReference type="ARBA" id="ARBA00023266"/>
    </source>
</evidence>
<reference evidence="4" key="1">
    <citation type="journal article" date="2011" name="Nat. Genet.">
        <title>The Arabidopsis lyrata genome sequence and the basis of rapid genome size change.</title>
        <authorList>
            <person name="Hu T.T."/>
            <person name="Pattyn P."/>
            <person name="Bakker E.G."/>
            <person name="Cao J."/>
            <person name="Cheng J.-F."/>
            <person name="Clark R.M."/>
            <person name="Fahlgren N."/>
            <person name="Fawcett J.A."/>
            <person name="Grimwood J."/>
            <person name="Gundlach H."/>
            <person name="Haberer G."/>
            <person name="Hollister J.D."/>
            <person name="Ossowski S."/>
            <person name="Ottilar R.P."/>
            <person name="Salamov A.A."/>
            <person name="Schneeberger K."/>
            <person name="Spannagl M."/>
            <person name="Wang X."/>
            <person name="Yang L."/>
            <person name="Nasrallah M.E."/>
            <person name="Bergelson J."/>
            <person name="Carrington J.C."/>
            <person name="Gaut B.S."/>
            <person name="Schmutz J."/>
            <person name="Mayer K.F.X."/>
            <person name="Van de Peer Y."/>
            <person name="Grigoriev I.V."/>
            <person name="Nordborg M."/>
            <person name="Weigel D."/>
            <person name="Guo Y.-L."/>
        </authorList>
    </citation>
    <scope>NUCLEOTIDE SEQUENCE [LARGE SCALE GENOMIC DNA]</scope>
    <source>
        <strain evidence="4">cv. MN47</strain>
    </source>
</reference>
<dbReference type="InterPro" id="IPR008826">
    <property type="entry name" value="Se-bd"/>
</dbReference>
<sequence>MPYLGIKRHHSAWKSCSSCYGDTSCVKTLSSSCPLSCKILNNITPLFSFLKCSYVLCSHVTHVGKGLVRDKQPLFVFYSGRIYVIDKKPNSREPSTREVVDNAEVLEKMGLPLPASTPAHCLASEDILVSCRGDEDGNARVSDFLLLDSEFNIKGR</sequence>
<dbReference type="KEGG" id="aly:9319530"/>
<dbReference type="Proteomes" id="UP000008694">
    <property type="component" value="Unassembled WGS sequence"/>
</dbReference>
<keyword evidence="2" id="KW-0711">Selenium</keyword>
<dbReference type="HOGENOM" id="CLU_1689114_0_0_1"/>
<evidence type="ECO:0000256" key="1">
    <source>
        <dbReference type="ARBA" id="ARBA00005606"/>
    </source>
</evidence>
<keyword evidence="4" id="KW-1185">Reference proteome</keyword>
<dbReference type="GO" id="GO:0008430">
    <property type="term" value="F:selenium binding"/>
    <property type="evidence" value="ECO:0007669"/>
    <property type="project" value="InterPro"/>
</dbReference>
<dbReference type="PANTHER" id="PTHR23300">
    <property type="entry name" value="METHANETHIOL OXIDASE"/>
    <property type="match status" value="1"/>
</dbReference>
<name>D7L445_ARALL</name>
<evidence type="ECO:0000313" key="3">
    <source>
        <dbReference type="EMBL" id="EFH61855.1"/>
    </source>
</evidence>
<proteinExistence type="inferred from homology"/>
<organism evidence="4">
    <name type="scientific">Arabidopsis lyrata subsp. lyrata</name>
    <name type="common">Lyre-leaved rock-cress</name>
    <dbReference type="NCBI Taxonomy" id="81972"/>
    <lineage>
        <taxon>Eukaryota</taxon>
        <taxon>Viridiplantae</taxon>
        <taxon>Streptophyta</taxon>
        <taxon>Embryophyta</taxon>
        <taxon>Tracheophyta</taxon>
        <taxon>Spermatophyta</taxon>
        <taxon>Magnoliopsida</taxon>
        <taxon>eudicotyledons</taxon>
        <taxon>Gunneridae</taxon>
        <taxon>Pentapetalae</taxon>
        <taxon>rosids</taxon>
        <taxon>malvids</taxon>
        <taxon>Brassicales</taxon>
        <taxon>Brassicaceae</taxon>
        <taxon>Camelineae</taxon>
        <taxon>Arabidopsis</taxon>
    </lineage>
</organism>
<comment type="similarity">
    <text evidence="1">Belongs to the selenium-binding protein family.</text>
</comment>
<dbReference type="Gramene" id="scaffold_302892.1">
    <property type="protein sequence ID" value="scaffold_302892.1"/>
    <property type="gene ID" value="scaffold_302892.1"/>
</dbReference>
<dbReference type="eggNOG" id="KOG0918">
    <property type="taxonomic scope" value="Eukaryota"/>
</dbReference>
<accession>D7L445</accession>
<gene>
    <name evidence="3" type="ORF">ARALYDRAFT_898922</name>
</gene>